<proteinExistence type="predicted"/>
<dbReference type="EMBL" id="CAXAMM010041441">
    <property type="protein sequence ID" value="CAK9099413.1"/>
    <property type="molecule type" value="Genomic_DNA"/>
</dbReference>
<evidence type="ECO:0000313" key="3">
    <source>
        <dbReference type="Proteomes" id="UP001642464"/>
    </source>
</evidence>
<feature type="region of interest" description="Disordered" evidence="1">
    <location>
        <begin position="876"/>
        <end position="911"/>
    </location>
</feature>
<reference evidence="2 3" key="1">
    <citation type="submission" date="2024-02" db="EMBL/GenBank/DDBJ databases">
        <authorList>
            <person name="Chen Y."/>
            <person name="Shah S."/>
            <person name="Dougan E. K."/>
            <person name="Thang M."/>
            <person name="Chan C."/>
        </authorList>
    </citation>
    <scope>NUCLEOTIDE SEQUENCE [LARGE SCALE GENOMIC DNA]</scope>
</reference>
<evidence type="ECO:0000256" key="1">
    <source>
        <dbReference type="SAM" id="MobiDB-lite"/>
    </source>
</evidence>
<accession>A0ABP0RI77</accession>
<sequence length="1055" mass="115816">MSASKQEPGTQKEEAEETLAGLMPPTEVGGAAAPGAPKSTAADSAMQFEVAIMPDESQTGVDAFKHGVLKSLTKVLDKCGNVSNFLQRRHQCDKERQDFANSLHHLCRAGLPDWDVEEGKLPSSKVEAVQMSNCLKLPVAAFAFDPHCAVRSPPDNWHILELAESILNEGFITTTDPIMGIQSAEVLQGASLAHVQPPWSGNLLPFSVGFSKGRARIHTLLAILRVHPVLAESVVSINTHILEHASKQQELIYNFKLSNRGSLRRPPSIMEWVQSIKQLRGQGADVDLQAIIKKFNHGTIKPLQLGGAKAVAVRNLLETMPASALNVIEAHVQKLGWQNSCFSDDCLSSKRVLPTYNFRHQAGGLWSKLGKMGEEATLCLFKHVTVAYETTPPAARKSFSKAELDEKAEEAAFVVNCASLALNEAPVNYAELYEKFVGPYSESDPSVLLEVQCALGQKDPAFALRLDAHATSRPLGDDPSQSVHLSNLEADAYELLQRRIEYDLKCFRVYKSKLESHETAQFHAELNHRKGAYDASLSAAKKLMASNVKVISSPNLHTVLQEYNDFVGQFCKMFGLAKESLVTDLALVIISILNWSALCRVNNDRQQLQSRAVAVITNSDGGSQQVGIVLLPQFGYQRGQLWMQEHHCLKALSSAGLHVDRTFTLPFSARVDQRDNRPLMYHGRIVSSLGLSEKDWALKNSELVRNQRCEPAEQLPASSMVFVEDLQPDAMPCTTDLDGLVSGAKKYEQVGSSGYGRILQSAVAGLNLPPKGGIVVFDASLSVGDCFDAWMDVKNDWQVPTAYVGLPEDMVVAEWFQKTRQQAIARKHMHGDLSIPGCPRVDPELPAEHKTQEWSSHAVFGDTFRSTLDKIIEEFGEAPSAQEVKQEESEAGNPKKRKGFGKGSYKQRAAGEPVGEKEVLFTLQPETMVLMGNTLKSVRSVVDGKRSTDPHAKVAYHEMSEASTTEDPSKFDLKLTTRIVFVPTGPAKAKEEEGEGFSGAQVSAARMVPMEAWVKGSLAFPAWCVRWAPQGLMPIRPVIVLLQEITLEPAHGVML</sequence>
<evidence type="ECO:0000313" key="2">
    <source>
        <dbReference type="EMBL" id="CAK9099413.1"/>
    </source>
</evidence>
<name>A0ABP0RI77_9DINO</name>
<gene>
    <name evidence="2" type="ORF">SCF082_LOCUS46559</name>
</gene>
<protein>
    <submittedName>
        <fullName evidence="2">Uncharacterized protein</fullName>
    </submittedName>
</protein>
<organism evidence="2 3">
    <name type="scientific">Durusdinium trenchii</name>
    <dbReference type="NCBI Taxonomy" id="1381693"/>
    <lineage>
        <taxon>Eukaryota</taxon>
        <taxon>Sar</taxon>
        <taxon>Alveolata</taxon>
        <taxon>Dinophyceae</taxon>
        <taxon>Suessiales</taxon>
        <taxon>Symbiodiniaceae</taxon>
        <taxon>Durusdinium</taxon>
    </lineage>
</organism>
<feature type="region of interest" description="Disordered" evidence="1">
    <location>
        <begin position="1"/>
        <end position="40"/>
    </location>
</feature>
<dbReference type="Proteomes" id="UP001642464">
    <property type="component" value="Unassembled WGS sequence"/>
</dbReference>
<comment type="caution">
    <text evidence="2">The sequence shown here is derived from an EMBL/GenBank/DDBJ whole genome shotgun (WGS) entry which is preliminary data.</text>
</comment>
<keyword evidence="3" id="KW-1185">Reference proteome</keyword>